<sequence length="48" mass="5356">MDVDECPSGAWEQIGQDMTMDEVLAQIAKDDVFLIPQTVALLCRVEKC</sequence>
<evidence type="ECO:0000313" key="1">
    <source>
        <dbReference type="EMBL" id="GAM61369.1"/>
    </source>
</evidence>
<organism evidence="1 2">
    <name type="scientific">Vibrio ishigakensis</name>
    <dbReference type="NCBI Taxonomy" id="1481914"/>
    <lineage>
        <taxon>Bacteria</taxon>
        <taxon>Pseudomonadati</taxon>
        <taxon>Pseudomonadota</taxon>
        <taxon>Gammaproteobacteria</taxon>
        <taxon>Vibrionales</taxon>
        <taxon>Vibrionaceae</taxon>
        <taxon>Vibrio</taxon>
    </lineage>
</organism>
<evidence type="ECO:0000313" key="2">
    <source>
        <dbReference type="Proteomes" id="UP000031670"/>
    </source>
</evidence>
<reference evidence="1 2" key="2">
    <citation type="submission" date="2015-01" db="EMBL/GenBank/DDBJ databases">
        <authorList>
            <consortium name="NBRP consortium"/>
            <person name="Sawabe T."/>
            <person name="Meirelles P."/>
            <person name="Feng G."/>
            <person name="Sayaka M."/>
            <person name="Hattori M."/>
            <person name="Ohkuma M."/>
        </authorList>
    </citation>
    <scope>NUCLEOTIDE SEQUENCE [LARGE SCALE GENOMIC DNA]</scope>
    <source>
        <strain evidence="1 2">JCM19232</strain>
    </source>
</reference>
<dbReference type="EMBL" id="BBSA01000003">
    <property type="protein sequence ID" value="GAM61369.1"/>
    <property type="molecule type" value="Genomic_DNA"/>
</dbReference>
<comment type="caution">
    <text evidence="1">The sequence shown here is derived from an EMBL/GenBank/DDBJ whole genome shotgun (WGS) entry which is preliminary data.</text>
</comment>
<gene>
    <name evidence="1" type="ORF">JCM19232_5670</name>
</gene>
<dbReference type="AlphaFoldDB" id="A0A0B8PEX3"/>
<name>A0A0B8PEX3_9VIBR</name>
<accession>A0A0B8PEX3</accession>
<protein>
    <submittedName>
        <fullName evidence="1">Uncharacterized protein</fullName>
    </submittedName>
</protein>
<proteinExistence type="predicted"/>
<dbReference type="Proteomes" id="UP000031670">
    <property type="component" value="Unassembled WGS sequence"/>
</dbReference>
<reference evidence="1 2" key="1">
    <citation type="submission" date="2015-01" db="EMBL/GenBank/DDBJ databases">
        <title>Vibrio sp. C5 JCM 19232 whole genome shotgun sequence.</title>
        <authorList>
            <person name="Sawabe T."/>
            <person name="Meirelles P."/>
            <person name="Feng G."/>
            <person name="Sayaka M."/>
            <person name="Hattori M."/>
            <person name="Ohkuma M."/>
        </authorList>
    </citation>
    <scope>NUCLEOTIDE SEQUENCE [LARGE SCALE GENOMIC DNA]</scope>
    <source>
        <strain evidence="1 2">JCM19232</strain>
    </source>
</reference>